<protein>
    <recommendedName>
        <fullName evidence="3">DUF481 domain-containing protein</fullName>
    </recommendedName>
</protein>
<proteinExistence type="predicted"/>
<keyword evidence="2" id="KW-1185">Reference proteome</keyword>
<organism evidence="1 2">
    <name type="scientific">Algoriphagus halophilus</name>
    <dbReference type="NCBI Taxonomy" id="226505"/>
    <lineage>
        <taxon>Bacteria</taxon>
        <taxon>Pseudomonadati</taxon>
        <taxon>Bacteroidota</taxon>
        <taxon>Cytophagia</taxon>
        <taxon>Cytophagales</taxon>
        <taxon>Cyclobacteriaceae</taxon>
        <taxon>Algoriphagus</taxon>
    </lineage>
</organism>
<evidence type="ECO:0000313" key="1">
    <source>
        <dbReference type="EMBL" id="SIO21238.1"/>
    </source>
</evidence>
<gene>
    <name evidence="1" type="ORF">SAMN05444394_3842</name>
</gene>
<dbReference type="Proteomes" id="UP000185221">
    <property type="component" value="Unassembled WGS sequence"/>
</dbReference>
<reference evidence="2" key="1">
    <citation type="submission" date="2016-11" db="EMBL/GenBank/DDBJ databases">
        <authorList>
            <person name="Varghese N."/>
            <person name="Submissions S."/>
        </authorList>
    </citation>
    <scope>NUCLEOTIDE SEQUENCE [LARGE SCALE GENOMIC DNA]</scope>
    <source>
        <strain evidence="2">DSM 15292</strain>
    </source>
</reference>
<dbReference type="EMBL" id="FSRC01000004">
    <property type="protein sequence ID" value="SIO21238.1"/>
    <property type="molecule type" value="Genomic_DNA"/>
</dbReference>
<dbReference type="InterPro" id="IPR007433">
    <property type="entry name" value="DUF481"/>
</dbReference>
<dbReference type="OrthoDB" id="666658at2"/>
<sequence length="357" mass="40318">MGVINFLYKLILLGTLLLVGFPHLSKAQKDTLRLSNEDVLVGEIKYMDRGILFIKTIYSNADIQVKWKEVNTIHSESLFLITLENGERLEGNLKSISNDSLLIHVIKPTKRTLSHIELDEFENFQINKDQLVLLNEINTSFSSRFNGDISVGFNLAKANKLRQFSIKSNLGYSGDIWGGALDLNVIRSIQSSTAAIERYQGSGSILLFLPKDFFLIGVVSLLSNTQQLLELRVNSILGAGMYLIHTNHSYWNLQVGVNNNNERFQGDLPSENSFEAIIGTDINFYDVGVFNFSGSIAGYRSFLDEGRYRSDARFDVTYKFVDDFFLKLGLAFNYDSKPTEGATDFDYVVQSTLGWKF</sequence>
<dbReference type="AlphaFoldDB" id="A0A1N6HN08"/>
<accession>A0A1N6HN08</accession>
<dbReference type="STRING" id="226505.SAMN05444394_3842"/>
<name>A0A1N6HN08_9BACT</name>
<evidence type="ECO:0008006" key="3">
    <source>
        <dbReference type="Google" id="ProtNLM"/>
    </source>
</evidence>
<dbReference type="Pfam" id="PF04338">
    <property type="entry name" value="DUF481"/>
    <property type="match status" value="1"/>
</dbReference>
<dbReference type="RefSeq" id="WP_074226629.1">
    <property type="nucleotide sequence ID" value="NZ_FSRC01000004.1"/>
</dbReference>
<evidence type="ECO:0000313" key="2">
    <source>
        <dbReference type="Proteomes" id="UP000185221"/>
    </source>
</evidence>